<proteinExistence type="predicted"/>
<accession>A0A831QIZ9</accession>
<dbReference type="Proteomes" id="UP000886191">
    <property type="component" value="Unassembled WGS sequence"/>
</dbReference>
<sequence length="562" mass="64677">MRILLTSFYILTFTRILSGQDIDANSETITDLSLTEPDNQKETFYERVGLGNKEYKKVLTGFLSTTLSGQETKTTGGFAALNIEEGSATFSPSIILDNNNIVSTELRAGVTDGITSIFTNNKLNTNVSLDFQYHIINAYKEENSLSYNNSDNLAKEFEKDKIIKDNKVLLSKLQNENLLADAANKINEIKLQIHEASLEIEKNDETVDQLESIGLHIKDLDNKINLNEHLIIEKKKEIGMLSPINKRKEILEGEKSISGWELEILNSIKAKKILKLANEKIGVLKIKMETLENKIKNLNDEISLYQNPIYVIKEIESIRNKEREELRKIDEKYPIFVTGINISWFTLGYGVKNDAFFYYDPDVSFSGQIDKKNSLSQEFRFQWYRYSFINSRNNIDENGKVISSKKTVNFFLVNGLTFGLDNNLFELSTIQIKDSSTSTFENNNREFANEVTAYTGVPFEDNLSKLSVFSDLYYYLYQNKLAIHVFPKHVIQSKNKPLTQFTAGIFFAFKNKELTQTSPINVEVFYEFTDIFKTTDNNFRLTERNNIGLRFTFPINFQPFNY</sequence>
<dbReference type="AlphaFoldDB" id="A0A831QIZ9"/>
<organism evidence="2">
    <name type="scientific">Pricia antarctica</name>
    <dbReference type="NCBI Taxonomy" id="641691"/>
    <lineage>
        <taxon>Bacteria</taxon>
        <taxon>Pseudomonadati</taxon>
        <taxon>Bacteroidota</taxon>
        <taxon>Flavobacteriia</taxon>
        <taxon>Flavobacteriales</taxon>
        <taxon>Flavobacteriaceae</taxon>
        <taxon>Pricia</taxon>
    </lineage>
</organism>
<reference evidence="2" key="1">
    <citation type="journal article" date="2020" name="mSystems">
        <title>Genome- and Community-Level Interaction Insights into Carbon Utilization and Element Cycling Functions of Hydrothermarchaeota in Hydrothermal Sediment.</title>
        <authorList>
            <person name="Zhou Z."/>
            <person name="Liu Y."/>
            <person name="Xu W."/>
            <person name="Pan J."/>
            <person name="Luo Z.H."/>
            <person name="Li M."/>
        </authorList>
    </citation>
    <scope>NUCLEOTIDE SEQUENCE [LARGE SCALE GENOMIC DNA]</scope>
    <source>
        <strain evidence="2">HyVt-345</strain>
    </source>
</reference>
<keyword evidence="1" id="KW-0175">Coiled coil</keyword>
<feature type="coiled-coil region" evidence="1">
    <location>
        <begin position="274"/>
        <end position="332"/>
    </location>
</feature>
<gene>
    <name evidence="2" type="ORF">ENH87_01140</name>
</gene>
<evidence type="ECO:0000256" key="1">
    <source>
        <dbReference type="SAM" id="Coils"/>
    </source>
</evidence>
<dbReference type="EMBL" id="DRGL01000009">
    <property type="protein sequence ID" value="HEA19509.1"/>
    <property type="molecule type" value="Genomic_DNA"/>
</dbReference>
<comment type="caution">
    <text evidence="2">The sequence shown here is derived from an EMBL/GenBank/DDBJ whole genome shotgun (WGS) entry which is preliminary data.</text>
</comment>
<protein>
    <submittedName>
        <fullName evidence="2">Uncharacterized protein</fullName>
    </submittedName>
</protein>
<evidence type="ECO:0000313" key="2">
    <source>
        <dbReference type="EMBL" id="HEA19509.1"/>
    </source>
</evidence>
<name>A0A831QIZ9_9FLAO</name>